<evidence type="ECO:0000256" key="1">
    <source>
        <dbReference type="SAM" id="MobiDB-lite"/>
    </source>
</evidence>
<name>A0AAV7MXV3_PLEWA</name>
<organism evidence="2 3">
    <name type="scientific">Pleurodeles waltl</name>
    <name type="common">Iberian ribbed newt</name>
    <dbReference type="NCBI Taxonomy" id="8319"/>
    <lineage>
        <taxon>Eukaryota</taxon>
        <taxon>Metazoa</taxon>
        <taxon>Chordata</taxon>
        <taxon>Craniata</taxon>
        <taxon>Vertebrata</taxon>
        <taxon>Euteleostomi</taxon>
        <taxon>Amphibia</taxon>
        <taxon>Batrachia</taxon>
        <taxon>Caudata</taxon>
        <taxon>Salamandroidea</taxon>
        <taxon>Salamandridae</taxon>
        <taxon>Pleurodelinae</taxon>
        <taxon>Pleurodeles</taxon>
    </lineage>
</organism>
<protein>
    <submittedName>
        <fullName evidence="2">Uncharacterized protein</fullName>
    </submittedName>
</protein>
<sequence length="144" mass="15456">MSASSDSDRLKRSQLEERRLSEPGKMAAPGFNINDEVVVISDEEVEVQVLGGPGERTVHQQFGQLADVQSLPVKVGAPFRHQAEGRVKPGAVYLTSRDAAGAGSLGQGVDPVVDVRPSTSRALVPVWNALMRNCSTITMTLKNM</sequence>
<dbReference type="Proteomes" id="UP001066276">
    <property type="component" value="Chromosome 9"/>
</dbReference>
<dbReference type="AlphaFoldDB" id="A0AAV7MXV3"/>
<evidence type="ECO:0000313" key="2">
    <source>
        <dbReference type="EMBL" id="KAJ1105808.1"/>
    </source>
</evidence>
<feature type="compositionally biased region" description="Basic and acidic residues" evidence="1">
    <location>
        <begin position="1"/>
        <end position="22"/>
    </location>
</feature>
<dbReference type="EMBL" id="JANPWB010000013">
    <property type="protein sequence ID" value="KAJ1105808.1"/>
    <property type="molecule type" value="Genomic_DNA"/>
</dbReference>
<evidence type="ECO:0000313" key="3">
    <source>
        <dbReference type="Proteomes" id="UP001066276"/>
    </source>
</evidence>
<gene>
    <name evidence="2" type="ORF">NDU88_003212</name>
</gene>
<feature type="region of interest" description="Disordered" evidence="1">
    <location>
        <begin position="1"/>
        <end position="27"/>
    </location>
</feature>
<reference evidence="2" key="1">
    <citation type="journal article" date="2022" name="bioRxiv">
        <title>Sequencing and chromosome-scale assembly of the giantPleurodeles waltlgenome.</title>
        <authorList>
            <person name="Brown T."/>
            <person name="Elewa A."/>
            <person name="Iarovenko S."/>
            <person name="Subramanian E."/>
            <person name="Araus A.J."/>
            <person name="Petzold A."/>
            <person name="Susuki M."/>
            <person name="Suzuki K.-i.T."/>
            <person name="Hayashi T."/>
            <person name="Toyoda A."/>
            <person name="Oliveira C."/>
            <person name="Osipova E."/>
            <person name="Leigh N.D."/>
            <person name="Simon A."/>
            <person name="Yun M.H."/>
        </authorList>
    </citation>
    <scope>NUCLEOTIDE SEQUENCE</scope>
    <source>
        <strain evidence="2">20211129_DDA</strain>
        <tissue evidence="2">Liver</tissue>
    </source>
</reference>
<accession>A0AAV7MXV3</accession>
<proteinExistence type="predicted"/>
<comment type="caution">
    <text evidence="2">The sequence shown here is derived from an EMBL/GenBank/DDBJ whole genome shotgun (WGS) entry which is preliminary data.</text>
</comment>
<keyword evidence="3" id="KW-1185">Reference proteome</keyword>